<protein>
    <submittedName>
        <fullName evidence="1">Uncharacterized protein</fullName>
    </submittedName>
</protein>
<organism evidence="1 2">
    <name type="scientific">Synechococcus elongatus PCC 11801</name>
    <dbReference type="NCBI Taxonomy" id="2219813"/>
    <lineage>
        <taxon>Bacteria</taxon>
        <taxon>Bacillati</taxon>
        <taxon>Cyanobacteriota</taxon>
        <taxon>Cyanophyceae</taxon>
        <taxon>Synechococcales</taxon>
        <taxon>Synechococcaceae</taxon>
        <taxon>Synechococcus</taxon>
    </lineage>
</organism>
<dbReference type="Proteomes" id="UP000267249">
    <property type="component" value="Chromosome"/>
</dbReference>
<dbReference type="RefSeq" id="WP_208674843.1">
    <property type="nucleotide sequence ID" value="NZ_CP030139.2"/>
</dbReference>
<gene>
    <name evidence="1" type="ORF">DOP62_00990</name>
</gene>
<dbReference type="AlphaFoldDB" id="A0AAN1UTG3"/>
<evidence type="ECO:0000313" key="2">
    <source>
        <dbReference type="Proteomes" id="UP000267249"/>
    </source>
</evidence>
<evidence type="ECO:0000313" key="1">
    <source>
        <dbReference type="EMBL" id="AZB71490.1"/>
    </source>
</evidence>
<dbReference type="EMBL" id="CP030139">
    <property type="protein sequence ID" value="AZB71490.1"/>
    <property type="molecule type" value="Genomic_DNA"/>
</dbReference>
<sequence>MTTQFLSVLLPWQSDLQQLIAAIETTLSQHGQPLRWAIAAREGAMVRVEAVVTSCLGDR</sequence>
<proteinExistence type="predicted"/>
<reference evidence="1 2" key="1">
    <citation type="journal article" date="2018" name="Sci. Rep.">
        <title>Genome Features and Biochemical Characteristics of a Robust, Fast Growing and Naturally Transformable Cyanobacterium Synechococcus elongatus PCC 11801 Isolated from India.</title>
        <authorList>
            <person name="Jaiswal D."/>
            <person name="Sengupta A."/>
            <person name="Sohoni S."/>
            <person name="Sengupta S."/>
            <person name="Phadnavis A.G."/>
            <person name="Pakrasi H.B."/>
            <person name="Wangikar P.P."/>
        </authorList>
    </citation>
    <scope>NUCLEOTIDE SEQUENCE [LARGE SCALE GENOMIC DNA]</scope>
    <source>
        <strain evidence="1 2">PCC 11801</strain>
    </source>
</reference>
<accession>A0AAN1UTG3</accession>
<name>A0AAN1UTG3_SYNEL</name>